<dbReference type="EMBL" id="CDQK01000003">
    <property type="protein sequence ID" value="CEP22408.1"/>
    <property type="molecule type" value="Genomic_DNA"/>
</dbReference>
<organism evidence="8 9">
    <name type="scientific">Cyberlindnera jadinii (strain ATCC 18201 / CBS 1600 / BCRC 20928 / JCM 3617 / NBRC 0987 / NRRL Y-1542)</name>
    <name type="common">Torula yeast</name>
    <name type="synonym">Candida utilis</name>
    <dbReference type="NCBI Taxonomy" id="983966"/>
    <lineage>
        <taxon>Eukaryota</taxon>
        <taxon>Fungi</taxon>
        <taxon>Dikarya</taxon>
        <taxon>Ascomycota</taxon>
        <taxon>Saccharomycotina</taxon>
        <taxon>Saccharomycetes</taxon>
        <taxon>Phaffomycetales</taxon>
        <taxon>Phaffomycetaceae</taxon>
        <taxon>Cyberlindnera</taxon>
    </lineage>
</organism>
<dbReference type="GO" id="GO:0000398">
    <property type="term" value="P:mRNA splicing, via spliceosome"/>
    <property type="evidence" value="ECO:0007669"/>
    <property type="project" value="InterPro"/>
</dbReference>
<reference evidence="9" key="1">
    <citation type="journal article" date="2015" name="J. Biotechnol.">
        <title>The structure of the Cyberlindnera jadinii genome and its relation to Candida utilis analyzed by the occurrence of single nucleotide polymorphisms.</title>
        <authorList>
            <person name="Rupp O."/>
            <person name="Brinkrolf K."/>
            <person name="Buerth C."/>
            <person name="Kunigo M."/>
            <person name="Schneider J."/>
            <person name="Jaenicke S."/>
            <person name="Goesmann A."/>
            <person name="Puehler A."/>
            <person name="Jaeger K.-E."/>
            <person name="Ernst J.F."/>
        </authorList>
    </citation>
    <scope>NUCLEOTIDE SEQUENCE [LARGE SCALE GENOMIC DNA]</scope>
    <source>
        <strain evidence="9">ATCC 18201 / CBS 1600 / BCRC 20928 / JCM 3617 / NBRC 0987 / NRRL Y-1542</strain>
    </source>
</reference>
<dbReference type="InterPro" id="IPR013881">
    <property type="entry name" value="Pre-mRNA_splic_Prp3_dom"/>
</dbReference>
<dbReference type="AlphaFoldDB" id="A0A0H5C3F2"/>
<evidence type="ECO:0000256" key="3">
    <source>
        <dbReference type="ARBA" id="ARBA00023187"/>
    </source>
</evidence>
<dbReference type="Proteomes" id="UP000038830">
    <property type="component" value="Unassembled WGS sequence"/>
</dbReference>
<name>A0A0H5C3F2_CYBJN</name>
<evidence type="ECO:0000256" key="1">
    <source>
        <dbReference type="ARBA" id="ARBA00004123"/>
    </source>
</evidence>
<evidence type="ECO:0000259" key="6">
    <source>
        <dbReference type="Pfam" id="PF06544"/>
    </source>
</evidence>
<evidence type="ECO:0000259" key="7">
    <source>
        <dbReference type="Pfam" id="PF08572"/>
    </source>
</evidence>
<feature type="region of interest" description="Disordered" evidence="5">
    <location>
        <begin position="46"/>
        <end position="73"/>
    </location>
</feature>
<evidence type="ECO:0000313" key="9">
    <source>
        <dbReference type="Proteomes" id="UP000038830"/>
    </source>
</evidence>
<sequence>MNTKRPSDESAGGELKRVKLEDKEEKARRARERIAALKAKKLLLHERGQQASQVDGNGGAQSKGVVKEKEPAKGLDVELHPLLTGDEKWKTDNPNLRKFNKRGYAVNPYLSDTKPERKRREFKFNKGGKYIALGDEVRKQLALERAEQAVIEEKRSQGLLPDESLQEQKYAIPEQPLCEWWDTPFTEDYRELNEASISMYIQHPVPIMAPWESHLPPPKPLFLTKKEMKRIRRQARAEKYEEEQNKIKLGLAPPPPPKVKLNNLMNALTNEAIKDPTAVEQRVRREVQEREAKHIADNQSRKLSKEQRIEKKEEKIERDLQLGVYSAVFVIDKLEHPSHKFKVERNATQSRFVGSLLYCPEFVLVIVEGTEKNIRHYKRLMMNRIKWDESTSVDGHDMSLAGNQCQLVWEGPLNEPHFKKWTVFRSNSEQGAMSYLEHFGVIQYFKEAIVKTQATQQARAK</sequence>
<feature type="domain" description="Small nuclear ribonucleoprotein Prp3 C-terminal" evidence="6">
    <location>
        <begin position="327"/>
        <end position="448"/>
    </location>
</feature>
<feature type="region of interest" description="Disordered" evidence="5">
    <location>
        <begin position="1"/>
        <end position="26"/>
    </location>
</feature>
<dbReference type="PANTHER" id="PTHR14212">
    <property type="entry name" value="U4/U6-ASSOCIATED RNA SPLICING FACTOR-RELATED"/>
    <property type="match status" value="1"/>
</dbReference>
<dbReference type="InterPro" id="IPR010541">
    <property type="entry name" value="Prp3_C"/>
</dbReference>
<proteinExistence type="predicted"/>
<dbReference type="Pfam" id="PF06544">
    <property type="entry name" value="Prp3_C"/>
    <property type="match status" value="1"/>
</dbReference>
<dbReference type="Pfam" id="PF08572">
    <property type="entry name" value="PRP3"/>
    <property type="match status" value="1"/>
</dbReference>
<dbReference type="InterPro" id="IPR027104">
    <property type="entry name" value="Prp3"/>
</dbReference>
<accession>A0A0H5C3F2</accession>
<protein>
    <submittedName>
        <fullName evidence="8">PRP3 protein</fullName>
    </submittedName>
</protein>
<feature type="domain" description="Pre-mRNA-splicing factor 3" evidence="7">
    <location>
        <begin position="107"/>
        <end position="303"/>
    </location>
</feature>
<evidence type="ECO:0000256" key="4">
    <source>
        <dbReference type="ARBA" id="ARBA00023242"/>
    </source>
</evidence>
<dbReference type="GO" id="GO:0046540">
    <property type="term" value="C:U4/U6 x U5 tri-snRNP complex"/>
    <property type="evidence" value="ECO:0007669"/>
    <property type="project" value="InterPro"/>
</dbReference>
<comment type="subcellular location">
    <subcellularLocation>
        <location evidence="1">Nucleus</location>
    </subcellularLocation>
</comment>
<keyword evidence="2" id="KW-0507">mRNA processing</keyword>
<dbReference type="CDD" id="cd24162">
    <property type="entry name" value="Prp3_C"/>
    <property type="match status" value="1"/>
</dbReference>
<keyword evidence="3" id="KW-0508">mRNA splicing</keyword>
<evidence type="ECO:0000256" key="5">
    <source>
        <dbReference type="SAM" id="MobiDB-lite"/>
    </source>
</evidence>
<gene>
    <name evidence="8" type="primary">PRP3</name>
    <name evidence="8" type="ORF">BN1211_2766</name>
</gene>
<dbReference type="PANTHER" id="PTHR14212:SF0">
    <property type="entry name" value="U4_U6 SMALL NUCLEAR RIBONUCLEOPROTEIN PRP3"/>
    <property type="match status" value="1"/>
</dbReference>
<evidence type="ECO:0000313" key="8">
    <source>
        <dbReference type="EMBL" id="CEP22408.1"/>
    </source>
</evidence>
<keyword evidence="4" id="KW-0539">Nucleus</keyword>
<evidence type="ECO:0000256" key="2">
    <source>
        <dbReference type="ARBA" id="ARBA00022664"/>
    </source>
</evidence>